<evidence type="ECO:0000313" key="4">
    <source>
        <dbReference type="Proteomes" id="UP000828924"/>
    </source>
</evidence>
<accession>A0ABY3WT93</accession>
<name>A0ABY3WT93_9ACTN</name>
<dbReference type="InterPro" id="IPR041698">
    <property type="entry name" value="Methyltransf_25"/>
</dbReference>
<dbReference type="SUPFAM" id="SSF53335">
    <property type="entry name" value="S-adenosyl-L-methionine-dependent methyltransferases"/>
    <property type="match status" value="1"/>
</dbReference>
<evidence type="ECO:0000313" key="3">
    <source>
        <dbReference type="EMBL" id="UNM15869.1"/>
    </source>
</evidence>
<dbReference type="PANTHER" id="PTHR43861">
    <property type="entry name" value="TRANS-ACONITATE 2-METHYLTRANSFERASE-RELATED"/>
    <property type="match status" value="1"/>
</dbReference>
<keyword evidence="3" id="KW-0489">Methyltransferase</keyword>
<keyword evidence="1" id="KW-0808">Transferase</keyword>
<dbReference type="Pfam" id="PF13649">
    <property type="entry name" value="Methyltransf_25"/>
    <property type="match status" value="1"/>
</dbReference>
<reference evidence="3 4" key="1">
    <citation type="submission" date="2021-03" db="EMBL/GenBank/DDBJ databases">
        <title>Complete genome of Streptomyces formicae strain 1H-GS9 (DSM 100524).</title>
        <authorList>
            <person name="Atanasov K.E."/>
            <person name="Altabella T."/>
            <person name="Ferrer A."/>
        </authorList>
    </citation>
    <scope>NUCLEOTIDE SEQUENCE [LARGE SCALE GENOMIC DNA]</scope>
    <source>
        <strain evidence="3 4">1H-GS9</strain>
    </source>
</reference>
<dbReference type="Proteomes" id="UP000828924">
    <property type="component" value="Chromosome"/>
</dbReference>
<dbReference type="Gene3D" id="2.20.130.10">
    <property type="entry name" value="CAC2371-like domains"/>
    <property type="match status" value="1"/>
</dbReference>
<feature type="domain" description="Methyltransferase" evidence="2">
    <location>
        <begin position="45"/>
        <end position="133"/>
    </location>
</feature>
<organism evidence="3 4">
    <name type="scientific">Streptomyces formicae</name>
    <dbReference type="NCBI Taxonomy" id="1616117"/>
    <lineage>
        <taxon>Bacteria</taxon>
        <taxon>Bacillati</taxon>
        <taxon>Actinomycetota</taxon>
        <taxon>Actinomycetes</taxon>
        <taxon>Kitasatosporales</taxon>
        <taxon>Streptomycetaceae</taxon>
        <taxon>Streptomyces</taxon>
    </lineage>
</organism>
<dbReference type="GO" id="GO:0008168">
    <property type="term" value="F:methyltransferase activity"/>
    <property type="evidence" value="ECO:0007669"/>
    <property type="project" value="UniProtKB-KW"/>
</dbReference>
<dbReference type="RefSeq" id="WP_242338022.1">
    <property type="nucleotide sequence ID" value="NZ_CP071872.1"/>
</dbReference>
<gene>
    <name evidence="3" type="ORF">J4032_34300</name>
</gene>
<proteinExistence type="predicted"/>
<protein>
    <submittedName>
        <fullName evidence="3">Class I SAM-dependent methyltransferase</fullName>
    </submittedName>
</protein>
<dbReference type="InterPro" id="IPR029063">
    <property type="entry name" value="SAM-dependent_MTases_sf"/>
</dbReference>
<evidence type="ECO:0000259" key="2">
    <source>
        <dbReference type="Pfam" id="PF13649"/>
    </source>
</evidence>
<dbReference type="Gene3D" id="3.40.50.150">
    <property type="entry name" value="Vaccinia Virus protein VP39"/>
    <property type="match status" value="1"/>
</dbReference>
<dbReference type="EMBL" id="CP071872">
    <property type="protein sequence ID" value="UNM15869.1"/>
    <property type="molecule type" value="Genomic_DNA"/>
</dbReference>
<dbReference type="GO" id="GO:0032259">
    <property type="term" value="P:methylation"/>
    <property type="evidence" value="ECO:0007669"/>
    <property type="project" value="UniProtKB-KW"/>
</dbReference>
<dbReference type="CDD" id="cd02440">
    <property type="entry name" value="AdoMet_MTases"/>
    <property type="match status" value="1"/>
</dbReference>
<sequence length="241" mass="26908">MRRVEATNLLYRDPELYDMVQSDSTSAATCLSLIEKHVPHATTLLDFGCGTGRDLEILAERFESVGVDLQPGMVDYARRTRPGLDIRTGDMRTVRLGKRMDIVTCLGNSLAYVHDNDDISKVFGTFAVHARPGALLLLCSPVAPVTDSEPTTAGIESRHGPARVTISYAWDLRKQINTMHRRWELPSGDEAQDEIRRRVLFPRELELYAVAAGFEVVDMFDEYGTELTGPVAFTVARYTGR</sequence>
<evidence type="ECO:0000256" key="1">
    <source>
        <dbReference type="ARBA" id="ARBA00022679"/>
    </source>
</evidence>
<keyword evidence="4" id="KW-1185">Reference proteome</keyword>